<evidence type="ECO:0000313" key="16">
    <source>
        <dbReference type="EMBL" id="KAL1022117.1"/>
    </source>
</evidence>
<evidence type="ECO:0000256" key="4">
    <source>
        <dbReference type="ARBA" id="ARBA00022490"/>
    </source>
</evidence>
<keyword evidence="5" id="KW-0416">Keratin</keyword>
<evidence type="ECO:0000256" key="6">
    <source>
        <dbReference type="ARBA" id="ARBA00022754"/>
    </source>
</evidence>
<dbReference type="Gene3D" id="1.20.5.1160">
    <property type="entry name" value="Vasodilator-stimulated phosphoprotein"/>
    <property type="match status" value="1"/>
</dbReference>
<keyword evidence="17" id="KW-1185">Reference proteome</keyword>
<dbReference type="Gene3D" id="1.20.5.170">
    <property type="match status" value="1"/>
</dbReference>
<dbReference type="FunFam" id="1.20.5.170:FF:000004">
    <property type="entry name" value="Keratin, type II cytoskeletal 5"/>
    <property type="match status" value="1"/>
</dbReference>
<reference evidence="16 17" key="1">
    <citation type="submission" date="2024-06" db="EMBL/GenBank/DDBJ databases">
        <authorList>
            <person name="Pan Q."/>
            <person name="Wen M."/>
            <person name="Jouanno E."/>
            <person name="Zahm M."/>
            <person name="Klopp C."/>
            <person name="Cabau C."/>
            <person name="Louis A."/>
            <person name="Berthelot C."/>
            <person name="Parey E."/>
            <person name="Roest Crollius H."/>
            <person name="Montfort J."/>
            <person name="Robinson-Rechavi M."/>
            <person name="Bouchez O."/>
            <person name="Lampietro C."/>
            <person name="Lopez Roques C."/>
            <person name="Donnadieu C."/>
            <person name="Postlethwait J."/>
            <person name="Bobe J."/>
            <person name="Verreycken H."/>
            <person name="Guiguen Y."/>
        </authorList>
    </citation>
    <scope>NUCLEOTIDE SEQUENCE [LARGE SCALE GENOMIC DNA]</scope>
    <source>
        <strain evidence="16">Up_M1</strain>
        <tissue evidence="16">Testis</tissue>
    </source>
</reference>
<dbReference type="PROSITE" id="PS51842">
    <property type="entry name" value="IF_ROD_2"/>
    <property type="match status" value="1"/>
</dbReference>
<dbReference type="Gene3D" id="1.20.5.500">
    <property type="entry name" value="Single helix bin"/>
    <property type="match status" value="1"/>
</dbReference>
<evidence type="ECO:0000256" key="8">
    <source>
        <dbReference type="ARBA" id="ARBA00023242"/>
    </source>
</evidence>
<evidence type="ECO:0000256" key="5">
    <source>
        <dbReference type="ARBA" id="ARBA00022744"/>
    </source>
</evidence>
<comment type="caution">
    <text evidence="16">The sequence shown here is derived from an EMBL/GenBank/DDBJ whole genome shotgun (WGS) entry which is preliminary data.</text>
</comment>
<evidence type="ECO:0000256" key="1">
    <source>
        <dbReference type="ARBA" id="ARBA00004109"/>
    </source>
</evidence>
<dbReference type="EMBL" id="JAGEUA010000001">
    <property type="protein sequence ID" value="KAL1022117.1"/>
    <property type="molecule type" value="Genomic_DNA"/>
</dbReference>
<dbReference type="SMART" id="SM01391">
    <property type="entry name" value="Filament"/>
    <property type="match status" value="1"/>
</dbReference>
<evidence type="ECO:0000256" key="2">
    <source>
        <dbReference type="ARBA" id="ARBA00004496"/>
    </source>
</evidence>
<keyword evidence="7 14" id="KW-0175">Coiled coil</keyword>
<dbReference type="Pfam" id="PF00038">
    <property type="entry name" value="Filament"/>
    <property type="match status" value="1"/>
</dbReference>
<dbReference type="GO" id="GO:0005882">
    <property type="term" value="C:intermediate filament"/>
    <property type="evidence" value="ECO:0007669"/>
    <property type="project" value="UniProtKB-KW"/>
</dbReference>
<evidence type="ECO:0000256" key="9">
    <source>
        <dbReference type="ARBA" id="ARBA00037766"/>
    </source>
</evidence>
<keyword evidence="4" id="KW-0963">Cytoplasm</keyword>
<keyword evidence="6 13" id="KW-0403">Intermediate filament</keyword>
<comment type="function">
    <text evidence="9">Together with KRT19, helps to link the contractile apparatus to dystrophin at the costameres of striated muscle.</text>
</comment>
<accession>A0ABD0YA61</accession>
<comment type="subcellular location">
    <subcellularLocation>
        <location evidence="2">Cytoplasm</location>
    </subcellularLocation>
    <subcellularLocation>
        <location evidence="1">Nucleus matrix</location>
    </subcellularLocation>
    <subcellularLocation>
        <location evidence="3">Nucleus</location>
        <location evidence="3">Nucleoplasm</location>
    </subcellularLocation>
</comment>
<evidence type="ECO:0000256" key="13">
    <source>
        <dbReference type="RuleBase" id="RU000685"/>
    </source>
</evidence>
<dbReference type="InterPro" id="IPR039008">
    <property type="entry name" value="IF_rod_dom"/>
</dbReference>
<dbReference type="InterPro" id="IPR003054">
    <property type="entry name" value="Keratin_II"/>
</dbReference>
<dbReference type="PRINTS" id="PR01276">
    <property type="entry name" value="TYPE2KERATIN"/>
</dbReference>
<dbReference type="InterPro" id="IPR018039">
    <property type="entry name" value="IF_conserved"/>
</dbReference>
<evidence type="ECO:0000256" key="3">
    <source>
        <dbReference type="ARBA" id="ARBA00004642"/>
    </source>
</evidence>
<sequence length="308" mass="36488">MTKQKVQNLEQMNNILETRLRILKKQVYYKSNVDELVQHQSIELQHQIDGLARDQLKLEQELARCQNDVNQTRNKYEDELVKKTDLEDEFMIKKKDVDEGHMAAVDLALELETLMGELDFLRRGYDEELKEMQSQVQNETVIVKERNNRALNMDEIINSAKKQYEEMAARTRVEAEQWNKEKMDDMVQTAGKYEQDAREVKKELADLVRLIQRLKAELEGLNKQKTDLEKDIQDSEVGGHRELKQARVNMASMEEALRRAKQDMARQVKNYQELMNLKLAMDIEIATYRKLLEGEEKRIEDHERQQDY</sequence>
<dbReference type="GO" id="GO:0005737">
    <property type="term" value="C:cytoplasm"/>
    <property type="evidence" value="ECO:0007669"/>
    <property type="project" value="UniProtKB-SubCell"/>
</dbReference>
<dbReference type="FunFam" id="1.20.5.1160:FF:000001">
    <property type="entry name" value="Keratin type II"/>
    <property type="match status" value="1"/>
</dbReference>
<dbReference type="AlphaFoldDB" id="A0ABD0YA61"/>
<proteinExistence type="inferred from homology"/>
<keyword evidence="8" id="KW-0539">Nucleus</keyword>
<feature type="coiled-coil region" evidence="14">
    <location>
        <begin position="6"/>
        <end position="89"/>
    </location>
</feature>
<feature type="domain" description="IF rod" evidence="15">
    <location>
        <begin position="1"/>
        <end position="299"/>
    </location>
</feature>
<dbReference type="Proteomes" id="UP001557470">
    <property type="component" value="Unassembled WGS sequence"/>
</dbReference>
<gene>
    <name evidence="16" type="ORF">UPYG_G00022370</name>
</gene>
<dbReference type="SUPFAM" id="SSF64593">
    <property type="entry name" value="Intermediate filament protein, coiled coil region"/>
    <property type="match status" value="1"/>
</dbReference>
<name>A0ABD0YA61_UMBPY</name>
<dbReference type="PANTHER" id="PTHR45616:SF26">
    <property type="entry name" value="KERATIN, TYPE II CYTOSKELETAL 8"/>
    <property type="match status" value="1"/>
</dbReference>
<evidence type="ECO:0000256" key="11">
    <source>
        <dbReference type="ARBA" id="ARBA00042886"/>
    </source>
</evidence>
<evidence type="ECO:0000256" key="10">
    <source>
        <dbReference type="ARBA" id="ARBA00039429"/>
    </source>
</evidence>
<evidence type="ECO:0000259" key="15">
    <source>
        <dbReference type="PROSITE" id="PS51842"/>
    </source>
</evidence>
<organism evidence="16 17">
    <name type="scientific">Umbra pygmaea</name>
    <name type="common">Eastern mudminnow</name>
    <dbReference type="NCBI Taxonomy" id="75934"/>
    <lineage>
        <taxon>Eukaryota</taxon>
        <taxon>Metazoa</taxon>
        <taxon>Chordata</taxon>
        <taxon>Craniata</taxon>
        <taxon>Vertebrata</taxon>
        <taxon>Euteleostomi</taxon>
        <taxon>Actinopterygii</taxon>
        <taxon>Neopterygii</taxon>
        <taxon>Teleostei</taxon>
        <taxon>Protacanthopterygii</taxon>
        <taxon>Esociformes</taxon>
        <taxon>Umbridae</taxon>
        <taxon>Umbra</taxon>
    </lineage>
</organism>
<evidence type="ECO:0000256" key="7">
    <source>
        <dbReference type="ARBA" id="ARBA00023054"/>
    </source>
</evidence>
<dbReference type="GO" id="GO:0005654">
    <property type="term" value="C:nucleoplasm"/>
    <property type="evidence" value="ECO:0007669"/>
    <property type="project" value="UniProtKB-SubCell"/>
</dbReference>
<protein>
    <recommendedName>
        <fullName evidence="10">Keratin, type II cytoskeletal 8</fullName>
    </recommendedName>
    <alternativeName>
        <fullName evidence="12">Cytokeratin-8</fullName>
    </alternativeName>
    <alternativeName>
        <fullName evidence="11">Keratin-8</fullName>
    </alternativeName>
</protein>
<evidence type="ECO:0000256" key="12">
    <source>
        <dbReference type="ARBA" id="ARBA00042964"/>
    </source>
</evidence>
<evidence type="ECO:0000313" key="17">
    <source>
        <dbReference type="Proteomes" id="UP001557470"/>
    </source>
</evidence>
<comment type="similarity">
    <text evidence="13">Belongs to the intermediate filament family.</text>
</comment>
<dbReference type="PANTHER" id="PTHR45616">
    <property type="entry name" value="GATA-TYPE DOMAIN-CONTAINING PROTEIN"/>
    <property type="match status" value="1"/>
</dbReference>
<dbReference type="GO" id="GO:0016363">
    <property type="term" value="C:nuclear matrix"/>
    <property type="evidence" value="ECO:0007669"/>
    <property type="project" value="UniProtKB-SubCell"/>
</dbReference>
<dbReference type="PROSITE" id="PS00226">
    <property type="entry name" value="IF_ROD_1"/>
    <property type="match status" value="1"/>
</dbReference>
<evidence type="ECO:0000256" key="14">
    <source>
        <dbReference type="SAM" id="Coils"/>
    </source>
</evidence>
<feature type="coiled-coil region" evidence="14">
    <location>
        <begin position="161"/>
        <end position="305"/>
    </location>
</feature>